<proteinExistence type="predicted"/>
<evidence type="ECO:0000313" key="3">
    <source>
        <dbReference type="EMBL" id="MBC9794357.1"/>
    </source>
</evidence>
<evidence type="ECO:0000256" key="1">
    <source>
        <dbReference type="SAM" id="SignalP"/>
    </source>
</evidence>
<dbReference type="PROSITE" id="PS51257">
    <property type="entry name" value="PROKAR_LIPOPROTEIN"/>
    <property type="match status" value="1"/>
</dbReference>
<evidence type="ECO:0000313" key="4">
    <source>
        <dbReference type="Proteomes" id="UP000653730"/>
    </source>
</evidence>
<dbReference type="AlphaFoldDB" id="A0A926JN56"/>
<gene>
    <name evidence="3" type="ORF">IBL28_00140</name>
</gene>
<dbReference type="SUPFAM" id="SSF49452">
    <property type="entry name" value="Starch-binding domain-like"/>
    <property type="match status" value="1"/>
</dbReference>
<protein>
    <submittedName>
        <fullName evidence="3">DUF4382 domain-containing protein</fullName>
    </submittedName>
</protein>
<dbReference type="EMBL" id="JACVDC010000001">
    <property type="protein sequence ID" value="MBC9794357.1"/>
    <property type="molecule type" value="Genomic_DNA"/>
</dbReference>
<feature type="signal peptide" evidence="1">
    <location>
        <begin position="1"/>
        <end position="32"/>
    </location>
</feature>
<dbReference type="InterPro" id="IPR013784">
    <property type="entry name" value="Carb-bd-like_fold"/>
</dbReference>
<name>A0A926JN56_9FLAO</name>
<dbReference type="Proteomes" id="UP000653730">
    <property type="component" value="Unassembled WGS sequence"/>
</dbReference>
<accession>A0A926JN56</accession>
<feature type="domain" description="DUF4382" evidence="2">
    <location>
        <begin position="41"/>
        <end position="184"/>
    </location>
</feature>
<dbReference type="GO" id="GO:0030246">
    <property type="term" value="F:carbohydrate binding"/>
    <property type="evidence" value="ECO:0007669"/>
    <property type="project" value="InterPro"/>
</dbReference>
<keyword evidence="4" id="KW-1185">Reference proteome</keyword>
<dbReference type="Pfam" id="PF14321">
    <property type="entry name" value="DUF4382"/>
    <property type="match status" value="1"/>
</dbReference>
<feature type="chain" id="PRO_5037058205" evidence="1">
    <location>
        <begin position="33"/>
        <end position="291"/>
    </location>
</feature>
<evidence type="ECO:0000259" key="2">
    <source>
        <dbReference type="Pfam" id="PF14321"/>
    </source>
</evidence>
<sequence length="291" mass="30967">MQKLTKMKRFKFLSVVMSVLFLGIGLLSSCSSDDNNNSEQTAKISVRLTDAPGDYEAVYIDVQDVLVNRDASDSTEGGWESIGFVETGIYDLLELTGGTTTLLVEGDIPAGRLEQVRLVLGDQNSVVIDGEEIPLTTPSAQQSGLKLNVHADLEAGFTYDFTLDFDVDKSIVKAGASGKYILKPVIRVSTEVSSGIITGAVAPTPAELGFQVLASVPVGEMDTISAYTNENGVFMLYGVPEGTYPVTLTPQDTLGLSPITVDNVIVVNGEISDIGTINIDTEPETEESGSE</sequence>
<comment type="caution">
    <text evidence="3">The sequence shown here is derived from an EMBL/GenBank/DDBJ whole genome shotgun (WGS) entry which is preliminary data.</text>
</comment>
<reference evidence="3 4" key="1">
    <citation type="submission" date="2020-09" db="EMBL/GenBank/DDBJ databases">
        <title>Sinomicrobium weinanense sp. nov., a halophilic bacteria isolated from saline-alkali soil.</title>
        <authorList>
            <person name="Wu P."/>
            <person name="Ren H."/>
            <person name="Mei Y."/>
            <person name="Liang Y."/>
            <person name="Chen Z."/>
        </authorList>
    </citation>
    <scope>NUCLEOTIDE SEQUENCE [LARGE SCALE GENOMIC DNA]</scope>
    <source>
        <strain evidence="3 4">FJxs</strain>
    </source>
</reference>
<keyword evidence="1" id="KW-0732">Signal</keyword>
<organism evidence="3 4">
    <name type="scientific">Sinomicrobium weinanense</name>
    <dbReference type="NCBI Taxonomy" id="2842200"/>
    <lineage>
        <taxon>Bacteria</taxon>
        <taxon>Pseudomonadati</taxon>
        <taxon>Bacteroidota</taxon>
        <taxon>Flavobacteriia</taxon>
        <taxon>Flavobacteriales</taxon>
        <taxon>Flavobacteriaceae</taxon>
        <taxon>Sinomicrobium</taxon>
    </lineage>
</organism>
<dbReference type="InterPro" id="IPR025491">
    <property type="entry name" value="DUF4382"/>
</dbReference>